<proteinExistence type="inferred from homology"/>
<dbReference type="SMART" id="SM01393">
    <property type="entry name" value="Ribosomal_L32e"/>
    <property type="match status" value="1"/>
</dbReference>
<sequence length="89" mass="10218">MEKTKGIHNKIRRKLKSRVSMVEVGYGSPREVKGLLPNGKKPVLVHNVEELEKIDKEKECAIIASNVGKRKREQIINRAKELNIEIFNI</sequence>
<dbReference type="InterPro" id="IPR001515">
    <property type="entry name" value="Ribosomal_eL32"/>
</dbReference>
<dbReference type="AlphaFoldDB" id="A0AAE3EF32"/>
<evidence type="ECO:0000313" key="5">
    <source>
        <dbReference type="Proteomes" id="UP000245509"/>
    </source>
</evidence>
<comment type="caution">
    <text evidence="4">The sequence shown here is derived from an EMBL/GenBank/DDBJ whole genome shotgun (WGS) entry which is preliminary data.</text>
</comment>
<reference evidence="4" key="2">
    <citation type="submission" date="2017-05" db="EMBL/GenBank/DDBJ databases">
        <authorList>
            <person name="Munson-Mcgee J.H."/>
        </authorList>
    </citation>
    <scope>NUCLEOTIDE SEQUENCE</scope>
    <source>
        <strain evidence="4">SCGC AB-777_F03</strain>
    </source>
</reference>
<dbReference type="PANTHER" id="PTHR23413">
    <property type="entry name" value="60S RIBOSOMAL PROTEIN L32 AND DNA-DIRECTED RNA POLYMERASE II, SUBUNIT N"/>
    <property type="match status" value="1"/>
</dbReference>
<dbReference type="InterPro" id="IPR036351">
    <property type="entry name" value="Ribosomal_eL32_sf"/>
</dbReference>
<dbReference type="EMBL" id="QEFP02000008">
    <property type="protein sequence ID" value="MCC5447109.1"/>
    <property type="molecule type" value="Genomic_DNA"/>
</dbReference>
<protein>
    <submittedName>
        <fullName evidence="4">EL32 family ribosomal protein</fullName>
    </submittedName>
</protein>
<keyword evidence="3" id="KW-0687">Ribonucleoprotein</keyword>
<reference evidence="4" key="3">
    <citation type="submission" date="2021-11" db="EMBL/GenBank/DDBJ databases">
        <authorList>
            <person name="Munson-Mcgee J."/>
            <person name="Field E."/>
            <person name="Bateson M."/>
            <person name="Rooney C."/>
            <person name="Stepanauskas R."/>
            <person name="Young M."/>
        </authorList>
    </citation>
    <scope>NUCLEOTIDE SEQUENCE</scope>
    <source>
        <strain evidence="4">SCGC AB-777_F03</strain>
    </source>
</reference>
<organism evidence="4 5">
    <name type="scientific">Nanobsidianus stetteri</name>
    <dbReference type="NCBI Taxonomy" id="1294122"/>
    <lineage>
        <taxon>Archaea</taxon>
        <taxon>Nanobdellota</taxon>
        <taxon>Candidatus Nanoarchaeia</taxon>
        <taxon>Nanoarchaeales</taxon>
        <taxon>Nanopusillaceae</taxon>
        <taxon>Candidatus Nanobsidianus</taxon>
    </lineage>
</organism>
<keyword evidence="2 4" id="KW-0689">Ribosomal protein</keyword>
<reference evidence="4" key="1">
    <citation type="journal article" date="2015" name="Appl. Environ. Microbiol.">
        <title>Nanoarchaeota, Their Sulfolobales Host, and Nanoarchaeota Virus Distribution across Yellowstone National Park Hot Springs.</title>
        <authorList>
            <person name="Munson-McGee J.H."/>
            <person name="Field E.K."/>
            <person name="Bateson M."/>
            <person name="Rooney C."/>
            <person name="Stepanauskas R."/>
            <person name="Young M.J."/>
        </authorList>
    </citation>
    <scope>NUCLEOTIDE SEQUENCE</scope>
    <source>
        <strain evidence="4">SCGC AB-777_F03</strain>
    </source>
</reference>
<dbReference type="Pfam" id="PF01655">
    <property type="entry name" value="Ribosomal_L32e"/>
    <property type="match status" value="1"/>
</dbReference>
<gene>
    <name evidence="4" type="ORF">DDW03_001695</name>
</gene>
<evidence type="ECO:0000256" key="3">
    <source>
        <dbReference type="ARBA" id="ARBA00023274"/>
    </source>
</evidence>
<dbReference type="GO" id="GO:0022625">
    <property type="term" value="C:cytosolic large ribosomal subunit"/>
    <property type="evidence" value="ECO:0007669"/>
    <property type="project" value="TreeGrafter"/>
</dbReference>
<name>A0AAE3EF32_NANST</name>
<dbReference type="CDD" id="cd00513">
    <property type="entry name" value="Ribosomal_L32_L32e"/>
    <property type="match status" value="1"/>
</dbReference>
<evidence type="ECO:0000313" key="4">
    <source>
        <dbReference type="EMBL" id="MCC5447109.1"/>
    </source>
</evidence>
<comment type="similarity">
    <text evidence="1">Belongs to the eukaryotic ribosomal protein eL32 family.</text>
</comment>
<dbReference type="SUPFAM" id="SSF52042">
    <property type="entry name" value="Ribosomal protein L32e"/>
    <property type="match status" value="1"/>
</dbReference>
<evidence type="ECO:0000256" key="2">
    <source>
        <dbReference type="ARBA" id="ARBA00022980"/>
    </source>
</evidence>
<accession>A0AAE3EF32</accession>
<dbReference type="Proteomes" id="UP000245509">
    <property type="component" value="Unassembled WGS sequence"/>
</dbReference>
<dbReference type="GO" id="GO:0003735">
    <property type="term" value="F:structural constituent of ribosome"/>
    <property type="evidence" value="ECO:0007669"/>
    <property type="project" value="InterPro"/>
</dbReference>
<dbReference type="GO" id="GO:0006412">
    <property type="term" value="P:translation"/>
    <property type="evidence" value="ECO:0007669"/>
    <property type="project" value="InterPro"/>
</dbReference>
<evidence type="ECO:0000256" key="1">
    <source>
        <dbReference type="ARBA" id="ARBA00008431"/>
    </source>
</evidence>
<dbReference type="PANTHER" id="PTHR23413:SF1">
    <property type="entry name" value="RIBOSOMAL PROTEIN L32"/>
    <property type="match status" value="1"/>
</dbReference>